<dbReference type="GO" id="GO:0006260">
    <property type="term" value="P:DNA replication"/>
    <property type="evidence" value="ECO:0007669"/>
    <property type="project" value="UniProtKB-KW"/>
</dbReference>
<evidence type="ECO:0000313" key="13">
    <source>
        <dbReference type="Proteomes" id="UP000243065"/>
    </source>
</evidence>
<dbReference type="InterPro" id="IPR036388">
    <property type="entry name" value="WH-like_DNA-bd_sf"/>
</dbReference>
<keyword evidence="1" id="KW-0678">Repressor</keyword>
<keyword evidence="5" id="KW-0805">Transcription regulation</keyword>
<evidence type="ECO:0000256" key="2">
    <source>
        <dbReference type="ARBA" id="ARBA00022705"/>
    </source>
</evidence>
<dbReference type="Proteomes" id="UP000243065">
    <property type="component" value="Unassembled WGS sequence"/>
</dbReference>
<dbReference type="GO" id="GO:0009432">
    <property type="term" value="P:SOS response"/>
    <property type="evidence" value="ECO:0007669"/>
    <property type="project" value="UniProtKB-KW"/>
</dbReference>
<keyword evidence="13" id="KW-1185">Reference proteome</keyword>
<dbReference type="NCBIfam" id="TIGR00498">
    <property type="entry name" value="lexA"/>
    <property type="match status" value="1"/>
</dbReference>
<dbReference type="EMBL" id="CZVU01000081">
    <property type="protein sequence ID" value="CUT04079.1"/>
    <property type="molecule type" value="Genomic_DNA"/>
</dbReference>
<keyword evidence="8" id="KW-0234">DNA repair</keyword>
<sequence>MKKTLTKRQNQVLEFIRKYTIENQKPPTIREICKKFNFKSTNSAHSILKALEKKGYIQRTNFKSRNININNFKLNETPNEIKEIPLVSTFDSQNPFMMFANLSGTIKLDPKLFAHSPIFALEVPDDGMQKYGIFKGDIAIVTQNPDIKNGSIVFAVVGTEGLIRYYKNENGEIYLIPSSRGYETLKFKEEDKTLWIGGEVSLIIRKLNR</sequence>
<keyword evidence="7" id="KW-0804">Transcription</keyword>
<dbReference type="GO" id="GO:0006508">
    <property type="term" value="P:proteolysis"/>
    <property type="evidence" value="ECO:0007669"/>
    <property type="project" value="InterPro"/>
</dbReference>
<dbReference type="AlphaFoldDB" id="A0A656D9Z2"/>
<dbReference type="SUPFAM" id="SSF51306">
    <property type="entry name" value="LexA/Signal peptidase"/>
    <property type="match status" value="1"/>
</dbReference>
<dbReference type="PANTHER" id="PTHR33516">
    <property type="entry name" value="LEXA REPRESSOR"/>
    <property type="match status" value="1"/>
</dbReference>
<evidence type="ECO:0000256" key="3">
    <source>
        <dbReference type="ARBA" id="ARBA00022763"/>
    </source>
</evidence>
<evidence type="ECO:0000313" key="12">
    <source>
        <dbReference type="EMBL" id="CUT04079.1"/>
    </source>
</evidence>
<evidence type="ECO:0000256" key="1">
    <source>
        <dbReference type="ARBA" id="ARBA00022491"/>
    </source>
</evidence>
<keyword evidence="6" id="KW-0238">DNA-binding</keyword>
<evidence type="ECO:0000256" key="4">
    <source>
        <dbReference type="ARBA" id="ARBA00022801"/>
    </source>
</evidence>
<dbReference type="InterPro" id="IPR039418">
    <property type="entry name" value="LexA-like"/>
</dbReference>
<dbReference type="SUPFAM" id="SSF46785">
    <property type="entry name" value="Winged helix' DNA-binding domain"/>
    <property type="match status" value="1"/>
</dbReference>
<evidence type="ECO:0000256" key="5">
    <source>
        <dbReference type="ARBA" id="ARBA00023015"/>
    </source>
</evidence>
<dbReference type="InterPro" id="IPR006200">
    <property type="entry name" value="LexA"/>
</dbReference>
<keyword evidence="2" id="KW-0235">DNA replication</keyword>
<accession>A0A656D9Z2</accession>
<feature type="domain" description="LexA repressor DNA-binding" evidence="11">
    <location>
        <begin position="3"/>
        <end position="65"/>
    </location>
</feature>
<evidence type="ECO:0000259" key="10">
    <source>
        <dbReference type="Pfam" id="PF00717"/>
    </source>
</evidence>
<dbReference type="InterPro" id="IPR006199">
    <property type="entry name" value="LexA_DNA-bd_dom"/>
</dbReference>
<dbReference type="GO" id="GO:0003677">
    <property type="term" value="F:DNA binding"/>
    <property type="evidence" value="ECO:0007669"/>
    <property type="project" value="UniProtKB-KW"/>
</dbReference>
<dbReference type="OrthoDB" id="9808280at2"/>
<reference evidence="12 13" key="1">
    <citation type="submission" date="2015-11" db="EMBL/GenBank/DDBJ databases">
        <authorList>
            <person name="Varghese N."/>
        </authorList>
    </citation>
    <scope>NUCLEOTIDE SEQUENCE [LARGE SCALE GENOMIC DNA]</scope>
    <source>
        <strain evidence="12 13">JGI-24</strain>
    </source>
</reference>
<dbReference type="Pfam" id="PF00717">
    <property type="entry name" value="Peptidase_S24"/>
    <property type="match status" value="1"/>
</dbReference>
<dbReference type="PANTHER" id="PTHR33516:SF2">
    <property type="entry name" value="LEXA REPRESSOR-RELATED"/>
    <property type="match status" value="1"/>
</dbReference>
<dbReference type="InterPro" id="IPR050077">
    <property type="entry name" value="LexA_repressor"/>
</dbReference>
<dbReference type="InterPro" id="IPR036286">
    <property type="entry name" value="LexA/Signal_pep-like_sf"/>
</dbReference>
<dbReference type="RefSeq" id="WP_072150745.1">
    <property type="nucleotide sequence ID" value="NZ_CZVU01000081.1"/>
</dbReference>
<name>A0A656D9Z2_KRYT1</name>
<dbReference type="Pfam" id="PF01726">
    <property type="entry name" value="LexA_DNA_bind"/>
    <property type="match status" value="1"/>
</dbReference>
<dbReference type="InterPro" id="IPR036390">
    <property type="entry name" value="WH_DNA-bd_sf"/>
</dbReference>
<proteinExistence type="predicted"/>
<organism evidence="12 13">
    <name type="scientific">Kryptobacter tengchongensis</name>
    <dbReference type="NCBI Taxonomy" id="1643429"/>
    <lineage>
        <taxon>Bacteria</taxon>
        <taxon>Pseudomonadati</taxon>
        <taxon>Candidatus Kryptoniota</taxon>
        <taxon>Candidatus Kryptobacter</taxon>
    </lineage>
</organism>
<dbReference type="GO" id="GO:0045892">
    <property type="term" value="P:negative regulation of DNA-templated transcription"/>
    <property type="evidence" value="ECO:0007669"/>
    <property type="project" value="InterPro"/>
</dbReference>
<keyword evidence="3" id="KW-0227">DNA damage</keyword>
<evidence type="ECO:0000256" key="6">
    <source>
        <dbReference type="ARBA" id="ARBA00023125"/>
    </source>
</evidence>
<dbReference type="Gene3D" id="2.10.109.10">
    <property type="entry name" value="Umud Fragment, subunit A"/>
    <property type="match status" value="1"/>
</dbReference>
<dbReference type="CDD" id="cd06529">
    <property type="entry name" value="S24_LexA-like"/>
    <property type="match status" value="1"/>
</dbReference>
<evidence type="ECO:0000256" key="9">
    <source>
        <dbReference type="ARBA" id="ARBA00023236"/>
    </source>
</evidence>
<dbReference type="GO" id="GO:0004252">
    <property type="term" value="F:serine-type endopeptidase activity"/>
    <property type="evidence" value="ECO:0007669"/>
    <property type="project" value="InterPro"/>
</dbReference>
<keyword evidence="9" id="KW-0742">SOS response</keyword>
<protein>
    <submittedName>
        <fullName evidence="12">Repressor LexA</fullName>
    </submittedName>
</protein>
<dbReference type="Gene3D" id="1.10.10.10">
    <property type="entry name" value="Winged helix-like DNA-binding domain superfamily/Winged helix DNA-binding domain"/>
    <property type="match status" value="1"/>
</dbReference>
<feature type="domain" description="Peptidase S24/S26A/S26B/S26C" evidence="10">
    <location>
        <begin position="101"/>
        <end position="197"/>
    </location>
</feature>
<dbReference type="InterPro" id="IPR015927">
    <property type="entry name" value="Peptidase_S24_S26A/B/C"/>
</dbReference>
<keyword evidence="4" id="KW-0378">Hydrolase</keyword>
<dbReference type="GO" id="GO:0006281">
    <property type="term" value="P:DNA repair"/>
    <property type="evidence" value="ECO:0007669"/>
    <property type="project" value="UniProtKB-KW"/>
</dbReference>
<evidence type="ECO:0000256" key="7">
    <source>
        <dbReference type="ARBA" id="ARBA00023163"/>
    </source>
</evidence>
<evidence type="ECO:0000256" key="8">
    <source>
        <dbReference type="ARBA" id="ARBA00023204"/>
    </source>
</evidence>
<evidence type="ECO:0000259" key="11">
    <source>
        <dbReference type="Pfam" id="PF01726"/>
    </source>
</evidence>
<gene>
    <name evidence="12" type="ORF">JGI24_01421</name>
</gene>